<dbReference type="STRING" id="402600.SAMN05216188_13922"/>
<dbReference type="EMBL" id="FOFR01000039">
    <property type="protein sequence ID" value="SES36100.1"/>
    <property type="molecule type" value="Genomic_DNA"/>
</dbReference>
<keyword evidence="1" id="KW-0472">Membrane</keyword>
<evidence type="ECO:0000313" key="3">
    <source>
        <dbReference type="Proteomes" id="UP000199352"/>
    </source>
</evidence>
<gene>
    <name evidence="2" type="ORF">SAMN05216188_13922</name>
</gene>
<organism evidence="2 3">
    <name type="scientific">Lentzea xinjiangensis</name>
    <dbReference type="NCBI Taxonomy" id="402600"/>
    <lineage>
        <taxon>Bacteria</taxon>
        <taxon>Bacillati</taxon>
        <taxon>Actinomycetota</taxon>
        <taxon>Actinomycetes</taxon>
        <taxon>Pseudonocardiales</taxon>
        <taxon>Pseudonocardiaceae</taxon>
        <taxon>Lentzea</taxon>
    </lineage>
</organism>
<accession>A0A1H9WQA4</accession>
<feature type="transmembrane region" description="Helical" evidence="1">
    <location>
        <begin position="237"/>
        <end position="259"/>
    </location>
</feature>
<dbReference type="OrthoDB" id="4239003at2"/>
<keyword evidence="3" id="KW-1185">Reference proteome</keyword>
<dbReference type="PANTHER" id="PTHR36832">
    <property type="entry name" value="SLR1174 PROTEIN-RELATED"/>
    <property type="match status" value="1"/>
</dbReference>
<dbReference type="AlphaFoldDB" id="A0A1H9WQA4"/>
<evidence type="ECO:0000313" key="2">
    <source>
        <dbReference type="EMBL" id="SES36100.1"/>
    </source>
</evidence>
<dbReference type="Pfam" id="PF06182">
    <property type="entry name" value="ABC2_membrane_6"/>
    <property type="match status" value="1"/>
</dbReference>
<dbReference type="InterPro" id="IPR010390">
    <property type="entry name" value="ABC-2_transporter-like"/>
</dbReference>
<protein>
    <submittedName>
        <fullName evidence="2">ABC-2 type transport system permease protein</fullName>
    </submittedName>
</protein>
<feature type="transmembrane region" description="Helical" evidence="1">
    <location>
        <begin position="115"/>
        <end position="138"/>
    </location>
</feature>
<feature type="transmembrane region" description="Helical" evidence="1">
    <location>
        <begin position="150"/>
        <end position="177"/>
    </location>
</feature>
<feature type="transmembrane region" description="Helical" evidence="1">
    <location>
        <begin position="68"/>
        <end position="86"/>
    </location>
</feature>
<keyword evidence="1" id="KW-0812">Transmembrane</keyword>
<reference evidence="3" key="1">
    <citation type="submission" date="2016-10" db="EMBL/GenBank/DDBJ databases">
        <authorList>
            <person name="Varghese N."/>
            <person name="Submissions S."/>
        </authorList>
    </citation>
    <scope>NUCLEOTIDE SEQUENCE [LARGE SCALE GENOMIC DNA]</scope>
    <source>
        <strain evidence="3">CGMCC 4.3525</strain>
    </source>
</reference>
<name>A0A1H9WQA4_9PSEU</name>
<dbReference type="Proteomes" id="UP000199352">
    <property type="component" value="Unassembled WGS sequence"/>
</dbReference>
<proteinExistence type="predicted"/>
<dbReference type="RefSeq" id="WP_089962260.1">
    <property type="nucleotide sequence ID" value="NZ_FOFR01000039.1"/>
</dbReference>
<keyword evidence="1" id="KW-1133">Transmembrane helix</keyword>
<evidence type="ECO:0000256" key="1">
    <source>
        <dbReference type="SAM" id="Phobius"/>
    </source>
</evidence>
<sequence length="271" mass="29763">MTGLRTHPLPKYLSIARVSAQEAIAYRFSTIVGVVTIFIWVLILYFLWQAAYAGTSSMAGYTWDDMRTYVVLAFGINAMVGWRVGYVMMATVRTGNVVIEYVRPLNYCLTQISRACGYCLVEGLVSLVMCLLVGITFVDIELPSSTASAFLFALSLVLGLLTKALFVFLVSLLAFWTVSGLGLMWMQQAVIQVFSGTIVPLSLMPDWLRSITSVLPLRGIVSTPLTFYLGKAEPLDAIGLLGMQVAWVVVLFVLANAAWRRAFDVAEIQGG</sequence>
<feature type="transmembrane region" description="Helical" evidence="1">
    <location>
        <begin position="24"/>
        <end position="48"/>
    </location>
</feature>
<dbReference type="PANTHER" id="PTHR36832:SF1">
    <property type="entry name" value="SLR1174 PROTEIN"/>
    <property type="match status" value="1"/>
</dbReference>